<accession>A0A5J6WQV5</accession>
<feature type="signal peptide" evidence="1">
    <location>
        <begin position="1"/>
        <end position="20"/>
    </location>
</feature>
<dbReference type="EMBL" id="CP044399">
    <property type="protein sequence ID" value="QFI38772.1"/>
    <property type="molecule type" value="Genomic_DNA"/>
</dbReference>
<reference evidence="2 3" key="1">
    <citation type="submission" date="2019-09" db="EMBL/GenBank/DDBJ databases">
        <title>Hybrid Assembly of the complete Genome of the Deep-Sea Bacterium Moritella marina from long Nanopore and Illumina reads.</title>
        <authorList>
            <person name="Magin S."/>
            <person name="Georgoulis A."/>
            <person name="Papadimitriou K."/>
            <person name="Iliakis G."/>
            <person name="Vorgias C.E."/>
        </authorList>
    </citation>
    <scope>NUCLEOTIDE SEQUENCE [LARGE SCALE GENOMIC DNA]</scope>
    <source>
        <strain evidence="2 3">MP-1</strain>
    </source>
</reference>
<feature type="chain" id="PRO_5023854187" evidence="1">
    <location>
        <begin position="21"/>
        <end position="248"/>
    </location>
</feature>
<keyword evidence="3" id="KW-1185">Reference proteome</keyword>
<evidence type="ECO:0000313" key="2">
    <source>
        <dbReference type="EMBL" id="QFI38772.1"/>
    </source>
</evidence>
<evidence type="ECO:0000256" key="1">
    <source>
        <dbReference type="SAM" id="SignalP"/>
    </source>
</evidence>
<dbReference type="RefSeq" id="WP_019439614.1">
    <property type="nucleotide sequence ID" value="NZ_ALOE01000002.1"/>
</dbReference>
<name>A0A5J6WQV5_MORMI</name>
<evidence type="ECO:0000313" key="3">
    <source>
        <dbReference type="Proteomes" id="UP000327424"/>
    </source>
</evidence>
<proteinExistence type="predicted"/>
<sequence length="248" mass="27687">MNKILIASAILIACPFLAQAEADTATVEKQDSFSGDAELGATITTGNTETTSVKARLDMDHNWGNWENQYLLEALYKKDSGEVTGKRYLARIQGDYQLSNVNYIFATANHEVDPFTGFTSTTTISSGYGHKFINNDKTEFNIEAGPGYKFKRLDDESAAEAGYDTDNTWLAYGVMNYERKISTSSKFKQMFIGEYGEVFEARSETSITANIIDALAMKFAVIVRYNNTPLDNKENTDTETNMTLLYAF</sequence>
<dbReference type="Proteomes" id="UP000327424">
    <property type="component" value="Chromosome"/>
</dbReference>
<dbReference type="Pfam" id="PF04338">
    <property type="entry name" value="DUF481"/>
    <property type="match status" value="1"/>
</dbReference>
<keyword evidence="1" id="KW-0732">Signal</keyword>
<organism evidence="2 3">
    <name type="scientific">Moritella marina ATCC 15381</name>
    <dbReference type="NCBI Taxonomy" id="1202962"/>
    <lineage>
        <taxon>Bacteria</taxon>
        <taxon>Pseudomonadati</taxon>
        <taxon>Pseudomonadota</taxon>
        <taxon>Gammaproteobacteria</taxon>
        <taxon>Alteromonadales</taxon>
        <taxon>Moritellaceae</taxon>
        <taxon>Moritella</taxon>
    </lineage>
</organism>
<dbReference type="AlphaFoldDB" id="A0A5J6WQV5"/>
<dbReference type="InterPro" id="IPR007433">
    <property type="entry name" value="DUF481"/>
</dbReference>
<dbReference type="KEGG" id="mmaa:FR932_13390"/>
<dbReference type="OrthoDB" id="5292716at2"/>
<gene>
    <name evidence="2" type="ORF">FR932_13390</name>
</gene>
<protein>
    <submittedName>
        <fullName evidence="2">DUF481 domain-containing protein</fullName>
    </submittedName>
</protein>